<dbReference type="OrthoDB" id="7918484at2"/>
<dbReference type="Proteomes" id="UP000295636">
    <property type="component" value="Unassembled WGS sequence"/>
</dbReference>
<comment type="caution">
    <text evidence="2">The sequence shown here is derived from an EMBL/GenBank/DDBJ whole genome shotgun (WGS) entry which is preliminary data.</text>
</comment>
<dbReference type="PROSITE" id="PS51257">
    <property type="entry name" value="PROKAR_LIPOPROTEIN"/>
    <property type="match status" value="1"/>
</dbReference>
<evidence type="ECO:0000313" key="3">
    <source>
        <dbReference type="Proteomes" id="UP000295636"/>
    </source>
</evidence>
<evidence type="ECO:0000256" key="1">
    <source>
        <dbReference type="SAM" id="SignalP"/>
    </source>
</evidence>
<name>A0A4R5K798_9BACL</name>
<protein>
    <submittedName>
        <fullName evidence="2">Extracellular solute-binding protein</fullName>
    </submittedName>
</protein>
<proteinExistence type="predicted"/>
<dbReference type="Gene3D" id="3.40.190.10">
    <property type="entry name" value="Periplasmic binding protein-like II"/>
    <property type="match status" value="2"/>
</dbReference>
<dbReference type="AlphaFoldDB" id="A0A4R5K798"/>
<organism evidence="2 3">
    <name type="scientific">Paenibacillus piri</name>
    <dbReference type="NCBI Taxonomy" id="2547395"/>
    <lineage>
        <taxon>Bacteria</taxon>
        <taxon>Bacillati</taxon>
        <taxon>Bacillota</taxon>
        <taxon>Bacilli</taxon>
        <taxon>Bacillales</taxon>
        <taxon>Paenibacillaceae</taxon>
        <taxon>Paenibacillus</taxon>
    </lineage>
</organism>
<dbReference type="PANTHER" id="PTHR43649:SF11">
    <property type="entry name" value="ABC TRANSPORTER SUBSTRATE-BINDING PROTEIN YESO-RELATED"/>
    <property type="match status" value="1"/>
</dbReference>
<gene>
    <name evidence="2" type="ORF">E1757_33825</name>
</gene>
<dbReference type="InterPro" id="IPR050490">
    <property type="entry name" value="Bact_solute-bd_prot1"/>
</dbReference>
<feature type="signal peptide" evidence="1">
    <location>
        <begin position="1"/>
        <end position="21"/>
    </location>
</feature>
<sequence length="443" mass="48503">MHKTKKWTASLIVLSVLTLTACSSGSKTGSQPSAPAAGSGTTGQASVKNKEVTLGITWAGSQARHDATLKTLDLYKKNNPAVSFEPQYMGFDTYFTKLATLAAARNLPDIMQIDTGNLMDYAVRGQLAELSGINVDGIEKKLLSAGTVNGKQYGLPIGANTLTMMYNKAALDKLGVTVPDKGFSWDDLLKLGRELQPKLEKGKYFMQDLSIATGTSESDKYEMYQLAQGKGYIHTAEGKFNIDKDTYVAFNKLFADLRKEGIVPPADVTAGHKQYDPKLDNFLNGTILIQREYAAAFPAFDSVHPGQYAMTVVPHAKQSGAFLLPSQFFTISKDSKNSEAAIKFLDWFVNDKEAGKSLNLVRGVPVAKPVLDTLLPDLKDADKAQVDIINRTAPEANPFSSRPKGYGTWTDEWTKISQTVAFGKMTPEQGFDELKKKWDEIIK</sequence>
<dbReference type="PANTHER" id="PTHR43649">
    <property type="entry name" value="ARABINOSE-BINDING PROTEIN-RELATED"/>
    <property type="match status" value="1"/>
</dbReference>
<evidence type="ECO:0000313" key="2">
    <source>
        <dbReference type="EMBL" id="TDF90598.1"/>
    </source>
</evidence>
<reference evidence="2 3" key="1">
    <citation type="submission" date="2019-03" db="EMBL/GenBank/DDBJ databases">
        <title>This is whole genome sequence of Paenibacillus sp MS74 strain.</title>
        <authorList>
            <person name="Trinh H.N."/>
        </authorList>
    </citation>
    <scope>NUCLEOTIDE SEQUENCE [LARGE SCALE GENOMIC DNA]</scope>
    <source>
        <strain evidence="2 3">MS74</strain>
    </source>
</reference>
<keyword evidence="1" id="KW-0732">Signal</keyword>
<accession>A0A4R5K798</accession>
<feature type="chain" id="PRO_5038991093" evidence="1">
    <location>
        <begin position="22"/>
        <end position="443"/>
    </location>
</feature>
<dbReference type="SUPFAM" id="SSF53850">
    <property type="entry name" value="Periplasmic binding protein-like II"/>
    <property type="match status" value="1"/>
</dbReference>
<keyword evidence="3" id="KW-1185">Reference proteome</keyword>
<dbReference type="EMBL" id="SMRT01000032">
    <property type="protein sequence ID" value="TDF90598.1"/>
    <property type="molecule type" value="Genomic_DNA"/>
</dbReference>
<dbReference type="Pfam" id="PF13416">
    <property type="entry name" value="SBP_bac_8"/>
    <property type="match status" value="1"/>
</dbReference>
<dbReference type="InterPro" id="IPR006059">
    <property type="entry name" value="SBP"/>
</dbReference>